<feature type="domain" description="Mechanosensitive ion channel transmembrane helices 2/3" evidence="10">
    <location>
        <begin position="134"/>
        <end position="171"/>
    </location>
</feature>
<dbReference type="Pfam" id="PF21088">
    <property type="entry name" value="MS_channel_1st"/>
    <property type="match status" value="1"/>
</dbReference>
<dbReference type="Proteomes" id="UP001163687">
    <property type="component" value="Chromosome"/>
</dbReference>
<keyword evidence="12" id="KW-1185">Reference proteome</keyword>
<dbReference type="GO" id="GO:0005886">
    <property type="term" value="C:plasma membrane"/>
    <property type="evidence" value="ECO:0007669"/>
    <property type="project" value="UniProtKB-SubCell"/>
</dbReference>
<dbReference type="FunFam" id="3.30.70.100:FF:000018">
    <property type="entry name" value="MscS mechanosensitive ion channel"/>
    <property type="match status" value="1"/>
</dbReference>
<dbReference type="InterPro" id="IPR049278">
    <property type="entry name" value="MS_channel_C"/>
</dbReference>
<feature type="domain" description="Mechanosensitive ion channel MscS" evidence="8">
    <location>
        <begin position="173"/>
        <end position="237"/>
    </location>
</feature>
<dbReference type="GO" id="GO:0008381">
    <property type="term" value="F:mechanosensitive monoatomic ion channel activity"/>
    <property type="evidence" value="ECO:0007669"/>
    <property type="project" value="InterPro"/>
</dbReference>
<dbReference type="InterPro" id="IPR011066">
    <property type="entry name" value="MscS_channel_C_sf"/>
</dbReference>
<evidence type="ECO:0000256" key="4">
    <source>
        <dbReference type="ARBA" id="ARBA00022692"/>
    </source>
</evidence>
<dbReference type="RefSeq" id="WP_264841982.1">
    <property type="nucleotide sequence ID" value="NZ_AP025628.1"/>
</dbReference>
<comment type="subcellular location">
    <subcellularLocation>
        <location evidence="1">Cell membrane</location>
        <topology evidence="1">Multi-pass membrane protein</topology>
    </subcellularLocation>
</comment>
<reference evidence="11" key="1">
    <citation type="submission" date="2022-03" db="EMBL/GenBank/DDBJ databases">
        <title>Complete genome sequence of Caldinitratiruptor microaerophilus.</title>
        <authorList>
            <person name="Mukaiyama R."/>
            <person name="Nishiyama T."/>
            <person name="Ueda K."/>
        </authorList>
    </citation>
    <scope>NUCLEOTIDE SEQUENCE</scope>
    <source>
        <strain evidence="11">JCM 16183</strain>
    </source>
</reference>
<dbReference type="SUPFAM" id="SSF82861">
    <property type="entry name" value="Mechanosensitive channel protein MscS (YggB), transmembrane region"/>
    <property type="match status" value="1"/>
</dbReference>
<dbReference type="KEGG" id="cmic:caldi_24160"/>
<dbReference type="InterPro" id="IPR049142">
    <property type="entry name" value="MS_channel_1st"/>
</dbReference>
<dbReference type="Gene3D" id="2.30.30.60">
    <property type="match status" value="1"/>
</dbReference>
<dbReference type="Gene3D" id="3.30.70.100">
    <property type="match status" value="1"/>
</dbReference>
<dbReference type="AlphaFoldDB" id="A0AA35G8Q9"/>
<keyword evidence="4 7" id="KW-0812">Transmembrane</keyword>
<name>A0AA35G8Q9_9FIRM</name>
<gene>
    <name evidence="11" type="ORF">caldi_24160</name>
</gene>
<protein>
    <recommendedName>
        <fullName evidence="13">Small conductance mechanosensitive channel</fullName>
    </recommendedName>
</protein>
<feature type="transmembrane region" description="Helical" evidence="7">
    <location>
        <begin position="12"/>
        <end position="30"/>
    </location>
</feature>
<evidence type="ECO:0000256" key="2">
    <source>
        <dbReference type="ARBA" id="ARBA00008017"/>
    </source>
</evidence>
<organism evidence="11 12">
    <name type="scientific">Caldinitratiruptor microaerophilus</name>
    <dbReference type="NCBI Taxonomy" id="671077"/>
    <lineage>
        <taxon>Bacteria</taxon>
        <taxon>Bacillati</taxon>
        <taxon>Bacillota</taxon>
        <taxon>Clostridia</taxon>
        <taxon>Eubacteriales</taxon>
        <taxon>Symbiobacteriaceae</taxon>
        <taxon>Caldinitratiruptor</taxon>
    </lineage>
</organism>
<dbReference type="Gene3D" id="1.10.287.1260">
    <property type="match status" value="1"/>
</dbReference>
<dbReference type="Pfam" id="PF00924">
    <property type="entry name" value="MS_channel_2nd"/>
    <property type="match status" value="1"/>
</dbReference>
<dbReference type="SUPFAM" id="SSF50182">
    <property type="entry name" value="Sm-like ribonucleoproteins"/>
    <property type="match status" value="1"/>
</dbReference>
<evidence type="ECO:0000256" key="5">
    <source>
        <dbReference type="ARBA" id="ARBA00022989"/>
    </source>
</evidence>
<evidence type="ECO:0000256" key="6">
    <source>
        <dbReference type="ARBA" id="ARBA00023136"/>
    </source>
</evidence>
<keyword evidence="5 7" id="KW-1133">Transmembrane helix</keyword>
<dbReference type="EMBL" id="AP025628">
    <property type="protein sequence ID" value="BDG61326.1"/>
    <property type="molecule type" value="Genomic_DNA"/>
</dbReference>
<dbReference type="InterPro" id="IPR023408">
    <property type="entry name" value="MscS_beta-dom_sf"/>
</dbReference>
<accession>A0AA35G8Q9</accession>
<dbReference type="FunFam" id="2.30.30.60:FF:000001">
    <property type="entry name" value="MscS Mechanosensitive ion channel"/>
    <property type="match status" value="1"/>
</dbReference>
<keyword evidence="3" id="KW-1003">Cell membrane</keyword>
<evidence type="ECO:0000256" key="3">
    <source>
        <dbReference type="ARBA" id="ARBA00022475"/>
    </source>
</evidence>
<dbReference type="InterPro" id="IPR011014">
    <property type="entry name" value="MscS_channel_TM-2"/>
</dbReference>
<evidence type="ECO:0000256" key="1">
    <source>
        <dbReference type="ARBA" id="ARBA00004651"/>
    </source>
</evidence>
<dbReference type="PANTHER" id="PTHR30460">
    <property type="entry name" value="MODERATE CONDUCTANCE MECHANOSENSITIVE CHANNEL YBIO"/>
    <property type="match status" value="1"/>
</dbReference>
<dbReference type="InterPro" id="IPR010920">
    <property type="entry name" value="LSM_dom_sf"/>
</dbReference>
<keyword evidence="6 7" id="KW-0472">Membrane</keyword>
<dbReference type="InterPro" id="IPR045276">
    <property type="entry name" value="YbiO_bact"/>
</dbReference>
<dbReference type="SUPFAM" id="SSF82689">
    <property type="entry name" value="Mechanosensitive channel protein MscS (YggB), C-terminal domain"/>
    <property type="match status" value="1"/>
</dbReference>
<evidence type="ECO:0000259" key="8">
    <source>
        <dbReference type="Pfam" id="PF00924"/>
    </source>
</evidence>
<dbReference type="Pfam" id="PF21082">
    <property type="entry name" value="MS_channel_3rd"/>
    <property type="match status" value="1"/>
</dbReference>
<evidence type="ECO:0000259" key="9">
    <source>
        <dbReference type="Pfam" id="PF21082"/>
    </source>
</evidence>
<feature type="domain" description="Mechanosensitive ion channel MscS C-terminal" evidence="9">
    <location>
        <begin position="244"/>
        <end position="330"/>
    </location>
</feature>
<evidence type="ECO:0000313" key="12">
    <source>
        <dbReference type="Proteomes" id="UP001163687"/>
    </source>
</evidence>
<evidence type="ECO:0000259" key="10">
    <source>
        <dbReference type="Pfam" id="PF21088"/>
    </source>
</evidence>
<evidence type="ECO:0000256" key="7">
    <source>
        <dbReference type="SAM" id="Phobius"/>
    </source>
</evidence>
<proteinExistence type="inferred from homology"/>
<comment type="similarity">
    <text evidence="2">Belongs to the MscS (TC 1.A.23) family.</text>
</comment>
<evidence type="ECO:0000313" key="11">
    <source>
        <dbReference type="EMBL" id="BDG61326.1"/>
    </source>
</evidence>
<evidence type="ECO:0008006" key="13">
    <source>
        <dbReference type="Google" id="ProtNLM"/>
    </source>
</evidence>
<dbReference type="PANTHER" id="PTHR30460:SF0">
    <property type="entry name" value="MODERATE CONDUCTANCE MECHANOSENSITIVE CHANNEL YBIO"/>
    <property type="match status" value="1"/>
</dbReference>
<dbReference type="InterPro" id="IPR006685">
    <property type="entry name" value="MscS_channel_2nd"/>
</dbReference>
<sequence length="358" mass="38335">MPESVHLLLARTAPVVVATLAGVVAVPWLLRRAVRRLGPRTHPAMGPALEATVPGVQIGIAVWGVGALLRRLGADLGPWVSVLAIAALSWAAVRVGGRAVEAFGEALRPAGALPSDQDRRLGTMVRVLRRLVEVTVGGVAALVILNRLDVDIRPILTAAGVGGVALGLGAQSLVRDLIGGFFILAEDQMRVGDVVKIGDASGVVEEIGLRTTVLRALDGTVHVIPNGQITTVSNLTKNWSRYLVDITVAYKEDVDRVMAVLRRVGEELAADPNFAPYILEPLQILGVDDFAASGVVIRVMWTTVPLKQWDVGREFRRRVKQAFDREGIEIPIPHLRLYVGEPGGRERDRPAGDGPAGR</sequence>